<proteinExistence type="predicted"/>
<dbReference type="EMBL" id="JBFRYC010000015">
    <property type="protein sequence ID" value="MEX1663352.1"/>
    <property type="molecule type" value="Genomic_DNA"/>
</dbReference>
<feature type="transmembrane region" description="Helical" evidence="1">
    <location>
        <begin position="176"/>
        <end position="195"/>
    </location>
</feature>
<name>A0ABV3TP56_9RHOB</name>
<feature type="transmembrane region" description="Helical" evidence="1">
    <location>
        <begin position="49"/>
        <end position="71"/>
    </location>
</feature>
<keyword evidence="3" id="KW-1185">Reference proteome</keyword>
<protein>
    <submittedName>
        <fullName evidence="2">Uncharacterized protein</fullName>
    </submittedName>
</protein>
<comment type="caution">
    <text evidence="2">The sequence shown here is derived from an EMBL/GenBank/DDBJ whole genome shotgun (WGS) entry which is preliminary data.</text>
</comment>
<accession>A0ABV3TP56</accession>
<feature type="transmembrane region" description="Helical" evidence="1">
    <location>
        <begin position="21"/>
        <end position="43"/>
    </location>
</feature>
<organism evidence="2 3">
    <name type="scientific">Thioclava arctica</name>
    <dbReference type="NCBI Taxonomy" id="3238301"/>
    <lineage>
        <taxon>Bacteria</taxon>
        <taxon>Pseudomonadati</taxon>
        <taxon>Pseudomonadota</taxon>
        <taxon>Alphaproteobacteria</taxon>
        <taxon>Rhodobacterales</taxon>
        <taxon>Paracoccaceae</taxon>
        <taxon>Thioclava</taxon>
    </lineage>
</organism>
<evidence type="ECO:0000256" key="1">
    <source>
        <dbReference type="SAM" id="Phobius"/>
    </source>
</evidence>
<dbReference type="Proteomes" id="UP001557465">
    <property type="component" value="Unassembled WGS sequence"/>
</dbReference>
<sequence>MAKWLDFNIEGLTKVLNFLGDVTAALAVPIDILGWIAFLLFPIDISEEMQFPALVGMLAATMVYLSIIRLVGPAFVPGKVRIFSPIRDSLIYPIKPEFRDEVADFISSKMSDSSARIFILGPFADYLRGLRQKIPEKYLLARFDRAAEDIERIFESQALGPGGSGRGSPLRQVGVVRTKAAVAVFIIILVDHVWYESLSSGMLLIWDVIRVVAITLTVVFVFLILLFVLVALKNRFTRSPGRSGKAGSGWVARYIWRGFNRMMEIGRDPSLLDPGEFKLGLPEYPDTELARSPVLSITHINDVSYSSVAGVRLLSWPARIQVVSHGGMSVTRRAKFRRGIRRRVRQVVFQFRPEDVVLDTIRVPVLGLAPPPVAPIKTAPSAPNT</sequence>
<dbReference type="RefSeq" id="WP_368392902.1">
    <property type="nucleotide sequence ID" value="NZ_JBFRYC010000015.1"/>
</dbReference>
<gene>
    <name evidence="2" type="ORF">AB4874_17215</name>
</gene>
<reference evidence="2 3" key="1">
    <citation type="journal article" date="2011" name="Int. J. Syst. Evol. Microbiol.">
        <title>Zhongshania antarctica gen. nov., sp. nov. and Zhongshania guokunii sp. nov., gammaproteobacteria respectively isolated from coastal attached (fast) ice and surface seawater of the Antarctic.</title>
        <authorList>
            <person name="Li H.J."/>
            <person name="Zhang X.Y."/>
            <person name="Chen C.X."/>
            <person name="Zhang Y.J."/>
            <person name="Gao Z.M."/>
            <person name="Yu Y."/>
            <person name="Chen X.L."/>
            <person name="Chen B."/>
            <person name="Zhang Y.Z."/>
        </authorList>
    </citation>
    <scope>NUCLEOTIDE SEQUENCE [LARGE SCALE GENOMIC DNA]</scope>
    <source>
        <strain evidence="2 3">15-R06ZXC-3</strain>
    </source>
</reference>
<evidence type="ECO:0000313" key="3">
    <source>
        <dbReference type="Proteomes" id="UP001557465"/>
    </source>
</evidence>
<keyword evidence="1" id="KW-0812">Transmembrane</keyword>
<keyword evidence="1" id="KW-0472">Membrane</keyword>
<evidence type="ECO:0000313" key="2">
    <source>
        <dbReference type="EMBL" id="MEX1663352.1"/>
    </source>
</evidence>
<feature type="transmembrane region" description="Helical" evidence="1">
    <location>
        <begin position="207"/>
        <end position="232"/>
    </location>
</feature>
<keyword evidence="1" id="KW-1133">Transmembrane helix</keyword>